<evidence type="ECO:0000313" key="2">
    <source>
        <dbReference type="Proteomes" id="UP000307087"/>
    </source>
</evidence>
<organism evidence="1 2">
    <name type="scientific">Nocardioides caeni</name>
    <dbReference type="NCBI Taxonomy" id="574700"/>
    <lineage>
        <taxon>Bacteria</taxon>
        <taxon>Bacillati</taxon>
        <taxon>Actinomycetota</taxon>
        <taxon>Actinomycetes</taxon>
        <taxon>Propionibacteriales</taxon>
        <taxon>Nocardioidaceae</taxon>
        <taxon>Nocardioides</taxon>
    </lineage>
</organism>
<comment type="caution">
    <text evidence="1">The sequence shown here is derived from an EMBL/GenBank/DDBJ whole genome shotgun (WGS) entry which is preliminary data.</text>
</comment>
<dbReference type="Proteomes" id="UP000307087">
    <property type="component" value="Unassembled WGS sequence"/>
</dbReference>
<keyword evidence="2" id="KW-1185">Reference proteome</keyword>
<gene>
    <name evidence="1" type="ORF">E9934_13915</name>
</gene>
<accession>A0A4S8N449</accession>
<sequence>MPPTADDPETGRAPSPACPSWCVTTAGEHATDEPDSWLHEGPRFGAIRTWCLDHEEPVFSATVDDEALADLSAGDLRRLAGDALEAALWIDRQAGAPLPLAGRSVVDLVREAHERATRSA</sequence>
<reference evidence="1 2" key="1">
    <citation type="journal article" date="2009" name="Int. J. Syst. Evol. Microbiol.">
        <title>Nocardioides caeni sp. nov., isolated from wastewater.</title>
        <authorList>
            <person name="Yoon J.H."/>
            <person name="Kang S.J."/>
            <person name="Park S."/>
            <person name="Kim W."/>
            <person name="Oh T.K."/>
        </authorList>
    </citation>
    <scope>NUCLEOTIDE SEQUENCE [LARGE SCALE GENOMIC DNA]</scope>
    <source>
        <strain evidence="1 2">DSM 23134</strain>
    </source>
</reference>
<proteinExistence type="predicted"/>
<evidence type="ECO:0000313" key="1">
    <source>
        <dbReference type="EMBL" id="THV10820.1"/>
    </source>
</evidence>
<dbReference type="RefSeq" id="WP_136563496.1">
    <property type="nucleotide sequence ID" value="NZ_BAABLS010000004.1"/>
</dbReference>
<dbReference type="EMBL" id="STGW01000009">
    <property type="protein sequence ID" value="THV10820.1"/>
    <property type="molecule type" value="Genomic_DNA"/>
</dbReference>
<dbReference type="OrthoDB" id="3788283at2"/>
<dbReference type="AlphaFoldDB" id="A0A4S8N449"/>
<protein>
    <submittedName>
        <fullName evidence="1">Uncharacterized protein</fullName>
    </submittedName>
</protein>
<name>A0A4S8N449_9ACTN</name>